<dbReference type="HOGENOM" id="CLU_2942956_0_0_1"/>
<proteinExistence type="predicted"/>
<gene>
    <name evidence="1" type="ORF">GLOINDRAFT_336358</name>
</gene>
<dbReference type="AlphaFoldDB" id="U9TLL5"/>
<reference evidence="1" key="1">
    <citation type="submission" date="2013-07" db="EMBL/GenBank/DDBJ databases">
        <title>The genome of an arbuscular mycorrhizal fungus provides insights into the evolution of the oldest plant symbiosis.</title>
        <authorList>
            <consortium name="DOE Joint Genome Institute"/>
            <person name="Tisserant E."/>
            <person name="Malbreil M."/>
            <person name="Kuo A."/>
            <person name="Kohler A."/>
            <person name="Symeonidi A."/>
            <person name="Balestrini R."/>
            <person name="Charron P."/>
            <person name="Duensing N."/>
            <person name="Frei-dit-Frey N."/>
            <person name="Gianinazzi-Pearson V."/>
            <person name="Gilbert B."/>
            <person name="Handa Y."/>
            <person name="Hijri M."/>
            <person name="Kaul R."/>
            <person name="Kawaguchi M."/>
            <person name="Krajinski F."/>
            <person name="Lammers P."/>
            <person name="Lapierre D."/>
            <person name="Masclaux F.G."/>
            <person name="Murat C."/>
            <person name="Morin E."/>
            <person name="Ndikumana S."/>
            <person name="Pagni M."/>
            <person name="Petitpierre D."/>
            <person name="Requena N."/>
            <person name="Rosikiewicz P."/>
            <person name="Riley R."/>
            <person name="Saito K."/>
            <person name="San Clemente H."/>
            <person name="Shapiro H."/>
            <person name="van Tuinen D."/>
            <person name="Becard G."/>
            <person name="Bonfante P."/>
            <person name="Paszkowski U."/>
            <person name="Shachar-Hill Y."/>
            <person name="Young J.P."/>
            <person name="Sanders I.R."/>
            <person name="Henrissat B."/>
            <person name="Rensing S.A."/>
            <person name="Grigoriev I.V."/>
            <person name="Corradi N."/>
            <person name="Roux C."/>
            <person name="Martin F."/>
        </authorList>
    </citation>
    <scope>NUCLEOTIDE SEQUENCE</scope>
    <source>
        <strain evidence="1">DAOM 197198</strain>
    </source>
</reference>
<accession>U9TLL5</accession>
<evidence type="ECO:0000313" key="1">
    <source>
        <dbReference type="EMBL" id="ESA04236.1"/>
    </source>
</evidence>
<organism evidence="1">
    <name type="scientific">Rhizophagus irregularis (strain DAOM 181602 / DAOM 197198 / MUCL 43194)</name>
    <name type="common">Arbuscular mycorrhizal fungus</name>
    <name type="synonym">Glomus intraradices</name>
    <dbReference type="NCBI Taxonomy" id="747089"/>
    <lineage>
        <taxon>Eukaryota</taxon>
        <taxon>Fungi</taxon>
        <taxon>Fungi incertae sedis</taxon>
        <taxon>Mucoromycota</taxon>
        <taxon>Glomeromycotina</taxon>
        <taxon>Glomeromycetes</taxon>
        <taxon>Glomerales</taxon>
        <taxon>Glomeraceae</taxon>
        <taxon>Rhizophagus</taxon>
    </lineage>
</organism>
<protein>
    <submittedName>
        <fullName evidence="1">Uncharacterized protein</fullName>
    </submittedName>
</protein>
<sequence>MIPYSEFRDSLFRILIIYMYNNYLTDLISIKKKYFLKDSIYRIYQPQILIEDRTSKNNTS</sequence>
<dbReference type="EMBL" id="KI294473">
    <property type="protein sequence ID" value="ESA04236.1"/>
    <property type="molecule type" value="Genomic_DNA"/>
</dbReference>
<name>U9TLL5_RHIID</name>